<accession>A0A9P3GRW8</accession>
<dbReference type="CDD" id="cd23422">
    <property type="entry name" value="beta-trefoil_Ricin_MPL_CNL"/>
    <property type="match status" value="1"/>
</dbReference>
<dbReference type="InterPro" id="IPR000772">
    <property type="entry name" value="Ricin_B_lectin"/>
</dbReference>
<dbReference type="SUPFAM" id="SSF50370">
    <property type="entry name" value="Ricin B-like lectins"/>
    <property type="match status" value="1"/>
</dbReference>
<dbReference type="Proteomes" id="UP000703269">
    <property type="component" value="Unassembled WGS sequence"/>
</dbReference>
<dbReference type="EMBL" id="BPQB01000116">
    <property type="protein sequence ID" value="GJE99691.1"/>
    <property type="molecule type" value="Genomic_DNA"/>
</dbReference>
<reference evidence="3 4" key="1">
    <citation type="submission" date="2021-08" db="EMBL/GenBank/DDBJ databases">
        <title>Draft Genome Sequence of Phanerochaete sordida strain YK-624.</title>
        <authorList>
            <person name="Mori T."/>
            <person name="Dohra H."/>
            <person name="Suzuki T."/>
            <person name="Kawagishi H."/>
            <person name="Hirai H."/>
        </authorList>
    </citation>
    <scope>NUCLEOTIDE SEQUENCE [LARGE SCALE GENOMIC DNA]</scope>
    <source>
        <strain evidence="3 4">YK-624</strain>
    </source>
</reference>
<feature type="region of interest" description="Disordered" evidence="1">
    <location>
        <begin position="1"/>
        <end position="106"/>
    </location>
</feature>
<name>A0A9P3GRW8_9APHY</name>
<evidence type="ECO:0000256" key="1">
    <source>
        <dbReference type="SAM" id="MobiDB-lite"/>
    </source>
</evidence>
<comment type="caution">
    <text evidence="3">The sequence shown here is derived from an EMBL/GenBank/DDBJ whole genome shotgun (WGS) entry which is preliminary data.</text>
</comment>
<evidence type="ECO:0000313" key="4">
    <source>
        <dbReference type="Proteomes" id="UP000703269"/>
    </source>
</evidence>
<keyword evidence="4" id="KW-1185">Reference proteome</keyword>
<sequence length="317" mass="34169">MGNQQSNSSEPTPSIRSRASKRTRINIEEPSNRASRAVSFYQTPPGSFDTPRMSTASPLPESPITSTGNNTPLRPLSTVSEQISRTASGSEHKSDDSGVVTEEPKDTVKLVMKQKRSWSPGVYSLVNAKSGTAADLSGGDGRSIIGYPLHSGKNQQWNFESFGDGYTIRSVFSGLYLTMEDTIGDGAVLVASSFPVSWKIEDVSNEDVTSIRILWPTGKYAFALADGGSITPGTKIHLSTANADEPSQRWNLIERDVSPVDLAHRRSPHLEGATASPPLETVFVTEDKDHVVTTRTTTTSTVTTVTTVTKMPKGPQP</sequence>
<evidence type="ECO:0000313" key="3">
    <source>
        <dbReference type="EMBL" id="GJE99691.1"/>
    </source>
</evidence>
<feature type="compositionally biased region" description="Basic and acidic residues" evidence="1">
    <location>
        <begin position="90"/>
        <end position="106"/>
    </location>
</feature>
<dbReference type="Pfam" id="PF14200">
    <property type="entry name" value="RicinB_lectin_2"/>
    <property type="match status" value="1"/>
</dbReference>
<protein>
    <submittedName>
        <fullName evidence="3">RICIN domain-containing protein</fullName>
    </submittedName>
</protein>
<dbReference type="Gene3D" id="2.80.10.50">
    <property type="match status" value="1"/>
</dbReference>
<feature type="compositionally biased region" description="Polar residues" evidence="1">
    <location>
        <begin position="1"/>
        <end position="17"/>
    </location>
</feature>
<feature type="compositionally biased region" description="Polar residues" evidence="1">
    <location>
        <begin position="52"/>
        <end position="89"/>
    </location>
</feature>
<dbReference type="AlphaFoldDB" id="A0A9P3GRW8"/>
<proteinExistence type="predicted"/>
<evidence type="ECO:0000259" key="2">
    <source>
        <dbReference type="Pfam" id="PF14200"/>
    </source>
</evidence>
<feature type="domain" description="Ricin B lectin" evidence="2">
    <location>
        <begin position="117"/>
        <end position="189"/>
    </location>
</feature>
<dbReference type="InterPro" id="IPR035992">
    <property type="entry name" value="Ricin_B-like_lectins"/>
</dbReference>
<organism evidence="3 4">
    <name type="scientific">Phanerochaete sordida</name>
    <dbReference type="NCBI Taxonomy" id="48140"/>
    <lineage>
        <taxon>Eukaryota</taxon>
        <taxon>Fungi</taxon>
        <taxon>Dikarya</taxon>
        <taxon>Basidiomycota</taxon>
        <taxon>Agaricomycotina</taxon>
        <taxon>Agaricomycetes</taxon>
        <taxon>Polyporales</taxon>
        <taxon>Phanerochaetaceae</taxon>
        <taxon>Phanerochaete</taxon>
    </lineage>
</organism>
<dbReference type="OrthoDB" id="3228793at2759"/>
<gene>
    <name evidence="3" type="ORF">PsYK624_159620</name>
</gene>